<gene>
    <name evidence="1" type="ORF">D9Q81_03775</name>
</gene>
<dbReference type="AlphaFoldDB" id="A0A3R9RIT3"/>
<dbReference type="RefSeq" id="WP_125741402.1">
    <property type="nucleotide sequence ID" value="NZ_RCOR01000019.1"/>
</dbReference>
<dbReference type="InterPro" id="IPR005358">
    <property type="entry name" value="Puta_zinc/iron-chelating_dom"/>
</dbReference>
<dbReference type="Proteomes" id="UP000278149">
    <property type="component" value="Unassembled WGS sequence"/>
</dbReference>
<organism evidence="1 2">
    <name type="scientific">Candidatus Korarchaeum cryptofilum</name>
    <dbReference type="NCBI Taxonomy" id="498846"/>
    <lineage>
        <taxon>Archaea</taxon>
        <taxon>Thermoproteota</taxon>
        <taxon>Candidatus Korarchaeia</taxon>
        <taxon>Candidatus Korarchaeales</taxon>
        <taxon>Candidatus Korarchaeaceae</taxon>
        <taxon>Candidatus Korarchaeum</taxon>
    </lineage>
</organism>
<dbReference type="Pfam" id="PF03692">
    <property type="entry name" value="CxxCxxCC"/>
    <property type="match status" value="1"/>
</dbReference>
<sequence length="203" mass="23486">MYLPWSYIHSFECNACGICCSHFSVPLRPNEALEISRKLGRYYVEIRKDRFFLRKESRSCPFLLSSHLCYLQMLGMKPRACKLWPFYIFKNPEYGRREEAAFSSKLGTFYIYVDPRCPGIAVGRPTEKLMSAIEEAVEIWLGLRREQVLTTSSLKALARMGHESMPKIAPIEDSWLLSSIGPQIPEIGELRNQSHRGALYRLE</sequence>
<accession>A0A3R9RIT3</accession>
<name>A0A3R9RIT3_9CREN</name>
<reference evidence="1 2" key="1">
    <citation type="submission" date="2018-10" db="EMBL/GenBank/DDBJ databases">
        <title>Co-occurring genomic capacity for anaerobic methane metabolism and dissimilatory sulfite reduction discovered in the Korarchaeota.</title>
        <authorList>
            <person name="Mckay L.J."/>
            <person name="Dlakic M."/>
            <person name="Fields M.W."/>
            <person name="Delmont T.O."/>
            <person name="Eren A.M."/>
            <person name="Jay Z.J."/>
            <person name="Klingelsmith K.B."/>
            <person name="Rusch D.B."/>
            <person name="Inskeep W.P."/>
        </authorList>
    </citation>
    <scope>NUCLEOTIDE SEQUENCE [LARGE SCALE GENOMIC DNA]</scope>
    <source>
        <strain evidence="1 2">WS</strain>
    </source>
</reference>
<evidence type="ECO:0000313" key="1">
    <source>
        <dbReference type="EMBL" id="RSN69303.1"/>
    </source>
</evidence>
<comment type="caution">
    <text evidence="1">The sequence shown here is derived from an EMBL/GenBank/DDBJ whole genome shotgun (WGS) entry which is preliminary data.</text>
</comment>
<evidence type="ECO:0000313" key="2">
    <source>
        <dbReference type="Proteomes" id="UP000278149"/>
    </source>
</evidence>
<proteinExistence type="predicted"/>
<dbReference type="EMBL" id="RCOR01000019">
    <property type="protein sequence ID" value="RSN69303.1"/>
    <property type="molecule type" value="Genomic_DNA"/>
</dbReference>
<protein>
    <submittedName>
        <fullName evidence="1">YkgJ family cysteine cluster protein</fullName>
    </submittedName>
</protein>